<protein>
    <submittedName>
        <fullName evidence="4">1-acyl-sn-glycerol-3-phosphate acyltransferase</fullName>
    </submittedName>
</protein>
<reference evidence="4" key="2">
    <citation type="submission" date="2021-04" db="EMBL/GenBank/DDBJ databases">
        <authorList>
            <person name="Gilroy R."/>
        </authorList>
    </citation>
    <scope>NUCLEOTIDE SEQUENCE</scope>
    <source>
        <strain evidence="4">1345</strain>
    </source>
</reference>
<keyword evidence="2 4" id="KW-0012">Acyltransferase</keyword>
<dbReference type="AlphaFoldDB" id="A0A9D1ZUB0"/>
<evidence type="ECO:0000259" key="3">
    <source>
        <dbReference type="SMART" id="SM00563"/>
    </source>
</evidence>
<comment type="caution">
    <text evidence="4">The sequence shown here is derived from an EMBL/GenBank/DDBJ whole genome shotgun (WGS) entry which is preliminary data.</text>
</comment>
<gene>
    <name evidence="4" type="ORF">H9729_02865</name>
</gene>
<name>A0A9D1ZUB0_9FIRM</name>
<dbReference type="GO" id="GO:0006654">
    <property type="term" value="P:phosphatidic acid biosynthetic process"/>
    <property type="evidence" value="ECO:0007669"/>
    <property type="project" value="TreeGrafter"/>
</dbReference>
<reference evidence="4" key="1">
    <citation type="journal article" date="2021" name="PeerJ">
        <title>Extensive microbial diversity within the chicken gut microbiome revealed by metagenomics and culture.</title>
        <authorList>
            <person name="Gilroy R."/>
            <person name="Ravi A."/>
            <person name="Getino M."/>
            <person name="Pursley I."/>
            <person name="Horton D.L."/>
            <person name="Alikhan N.F."/>
            <person name="Baker D."/>
            <person name="Gharbi K."/>
            <person name="Hall N."/>
            <person name="Watson M."/>
            <person name="Adriaenssens E.M."/>
            <person name="Foster-Nyarko E."/>
            <person name="Jarju S."/>
            <person name="Secka A."/>
            <person name="Antonio M."/>
            <person name="Oren A."/>
            <person name="Chaudhuri R.R."/>
            <person name="La Ragione R."/>
            <person name="Hildebrand F."/>
            <person name="Pallen M.J."/>
        </authorList>
    </citation>
    <scope>NUCLEOTIDE SEQUENCE</scope>
    <source>
        <strain evidence="4">1345</strain>
    </source>
</reference>
<dbReference type="GO" id="GO:0003841">
    <property type="term" value="F:1-acylglycerol-3-phosphate O-acyltransferase activity"/>
    <property type="evidence" value="ECO:0007669"/>
    <property type="project" value="TreeGrafter"/>
</dbReference>
<dbReference type="EMBL" id="DXCQ01000028">
    <property type="protein sequence ID" value="HIY96607.1"/>
    <property type="molecule type" value="Genomic_DNA"/>
</dbReference>
<dbReference type="InterPro" id="IPR002123">
    <property type="entry name" value="Plipid/glycerol_acylTrfase"/>
</dbReference>
<accession>A0A9D1ZUB0</accession>
<dbReference type="PANTHER" id="PTHR10434">
    <property type="entry name" value="1-ACYL-SN-GLYCEROL-3-PHOSPHATE ACYLTRANSFERASE"/>
    <property type="match status" value="1"/>
</dbReference>
<dbReference type="SUPFAM" id="SSF69593">
    <property type="entry name" value="Glycerol-3-phosphate (1)-acyltransferase"/>
    <property type="match status" value="1"/>
</dbReference>
<evidence type="ECO:0000313" key="4">
    <source>
        <dbReference type="EMBL" id="HIY96607.1"/>
    </source>
</evidence>
<evidence type="ECO:0000256" key="1">
    <source>
        <dbReference type="ARBA" id="ARBA00022679"/>
    </source>
</evidence>
<dbReference type="PANTHER" id="PTHR10434:SF40">
    <property type="entry name" value="1-ACYL-SN-GLYCEROL-3-PHOSPHATE ACYLTRANSFERASE"/>
    <property type="match status" value="1"/>
</dbReference>
<proteinExistence type="predicted"/>
<dbReference type="CDD" id="cd07989">
    <property type="entry name" value="LPLAT_AGPAT-like"/>
    <property type="match status" value="1"/>
</dbReference>
<keyword evidence="1" id="KW-0808">Transferase</keyword>
<dbReference type="Pfam" id="PF01553">
    <property type="entry name" value="Acyltransferase"/>
    <property type="match status" value="1"/>
</dbReference>
<evidence type="ECO:0000313" key="5">
    <source>
        <dbReference type="Proteomes" id="UP000886750"/>
    </source>
</evidence>
<feature type="domain" description="Phospholipid/glycerol acyltransferase" evidence="3">
    <location>
        <begin position="34"/>
        <end position="147"/>
    </location>
</feature>
<evidence type="ECO:0000256" key="2">
    <source>
        <dbReference type="ARBA" id="ARBA00023315"/>
    </source>
</evidence>
<dbReference type="SMART" id="SM00563">
    <property type="entry name" value="PlsC"/>
    <property type="match status" value="1"/>
</dbReference>
<organism evidence="4 5">
    <name type="scientific">Candidatus Borkfalkia excrementigallinarum</name>
    <dbReference type="NCBI Taxonomy" id="2838506"/>
    <lineage>
        <taxon>Bacteria</taxon>
        <taxon>Bacillati</taxon>
        <taxon>Bacillota</taxon>
        <taxon>Clostridia</taxon>
        <taxon>Christensenellales</taxon>
        <taxon>Christensenellaceae</taxon>
        <taxon>Candidatus Borkfalkia</taxon>
    </lineage>
</organism>
<dbReference type="Proteomes" id="UP000886750">
    <property type="component" value="Unassembled WGS sequence"/>
</dbReference>
<sequence length="215" mass="24758">MLTYGFLKKVLNGFIQIILPYKLIGREKVQSGACILVGNHYRIWDIVHMACVTEEKVHFITKRELYNSKFLAHLCDIVEAIPVSRDGQDAKAVMTALRYLKRGEKISIFPEGTRNRTDAELLPLKGGAALFAIKAKVPLYPVMCLHKTRPFKRTKIIVGDAIVLSEYYDKHMTSEDYAEAEEIIRDRMIATKQDYIRAEKERKLAKKKSRRKEAK</sequence>